<dbReference type="Pfam" id="PF25991">
    <property type="entry name" value="KhtT_N"/>
    <property type="match status" value="1"/>
</dbReference>
<dbReference type="Proteomes" id="UP000062833">
    <property type="component" value="Chromosome"/>
</dbReference>
<dbReference type="InterPro" id="IPR050144">
    <property type="entry name" value="AAE_transporter"/>
</dbReference>
<dbReference type="PANTHER" id="PTHR30445:SF8">
    <property type="entry name" value="K(+)_H(+) ANTIPORTER SUBUNIT KHTT"/>
    <property type="match status" value="1"/>
</dbReference>
<name>A0A0M4R067_9MICC</name>
<organism evidence="2 3">
    <name type="scientific">Arthrobacter alpinus</name>
    <dbReference type="NCBI Taxonomy" id="656366"/>
    <lineage>
        <taxon>Bacteria</taxon>
        <taxon>Bacillati</taxon>
        <taxon>Actinomycetota</taxon>
        <taxon>Actinomycetes</taxon>
        <taxon>Micrococcales</taxon>
        <taxon>Micrococcaceae</taxon>
        <taxon>Arthrobacter</taxon>
    </lineage>
</organism>
<evidence type="ECO:0000313" key="2">
    <source>
        <dbReference type="EMBL" id="ALE93264.1"/>
    </source>
</evidence>
<protein>
    <submittedName>
        <fullName evidence="2">Potassium transporter TrkA</fullName>
    </submittedName>
</protein>
<dbReference type="EMBL" id="CP012677">
    <property type="protein sequence ID" value="ALE93264.1"/>
    <property type="molecule type" value="Genomic_DNA"/>
</dbReference>
<proteinExistence type="predicted"/>
<dbReference type="InterPro" id="IPR026278">
    <property type="entry name" value="KhtT"/>
</dbReference>
<dbReference type="Gene3D" id="3.30.70.1450">
    <property type="entry name" value="Regulator of K+ conductance, C-terminal domain"/>
    <property type="match status" value="1"/>
</dbReference>
<dbReference type="AlphaFoldDB" id="A0A0M4R067"/>
<dbReference type="GO" id="GO:0008324">
    <property type="term" value="F:monoatomic cation transmembrane transporter activity"/>
    <property type="evidence" value="ECO:0007669"/>
    <property type="project" value="InterPro"/>
</dbReference>
<keyword evidence="3" id="KW-1185">Reference proteome</keyword>
<sequence>MNIEETPLPGIGVRRELRLATGRRVGVVTHRDGQTELILSRIDDPDACAASIPLSAEEAAALGSLLGSAQLIAQLAAEQENVSGVTTHQILIRKGSRYAGRPLGDTQMRTRTGTSIVALLRDDDVIGSPRPDEVLHAGDLAVIVGTDEGLAQAALILQSRL</sequence>
<reference evidence="3" key="1">
    <citation type="submission" date="2015-09" db="EMBL/GenBank/DDBJ databases">
        <title>Complete genome of Arthrobacter alpinus strain R3.8.</title>
        <authorList>
            <person name="See-Too W.S."/>
            <person name="Chan K.G."/>
        </authorList>
    </citation>
    <scope>NUCLEOTIDE SEQUENCE [LARGE SCALE GENOMIC DNA]</scope>
    <source>
        <strain evidence="3">R3.8</strain>
    </source>
</reference>
<evidence type="ECO:0000313" key="3">
    <source>
        <dbReference type="Proteomes" id="UP000062833"/>
    </source>
</evidence>
<dbReference type="InterPro" id="IPR058776">
    <property type="entry name" value="KhtT-like_N"/>
</dbReference>
<gene>
    <name evidence="2" type="ORF">AOC05_14530</name>
</gene>
<dbReference type="InterPro" id="IPR006037">
    <property type="entry name" value="RCK_C"/>
</dbReference>
<dbReference type="SUPFAM" id="SSF116726">
    <property type="entry name" value="TrkA C-terminal domain-like"/>
    <property type="match status" value="1"/>
</dbReference>
<feature type="domain" description="RCK C-terminal" evidence="1">
    <location>
        <begin position="75"/>
        <end position="159"/>
    </location>
</feature>
<dbReference type="PROSITE" id="PS51202">
    <property type="entry name" value="RCK_C"/>
    <property type="match status" value="1"/>
</dbReference>
<dbReference type="PATRIC" id="fig|656366.3.peg.3130"/>
<accession>A0A0M4R067</accession>
<dbReference type="PANTHER" id="PTHR30445">
    <property type="entry name" value="K(+)_H(+) ANTIPORTER SUBUNIT KHTT"/>
    <property type="match status" value="1"/>
</dbReference>
<dbReference type="InterPro" id="IPR036721">
    <property type="entry name" value="RCK_C_sf"/>
</dbReference>
<dbReference type="GO" id="GO:0006813">
    <property type="term" value="P:potassium ion transport"/>
    <property type="evidence" value="ECO:0007669"/>
    <property type="project" value="InterPro"/>
</dbReference>
<dbReference type="Pfam" id="PF02080">
    <property type="entry name" value="TrkA_C"/>
    <property type="match status" value="1"/>
</dbReference>
<dbReference type="PIRSF" id="PIRSF005028">
    <property type="entry name" value="KhtT"/>
    <property type="match status" value="1"/>
</dbReference>
<dbReference type="KEGG" id="aaq:AOC05_14530"/>
<evidence type="ECO:0000259" key="1">
    <source>
        <dbReference type="PROSITE" id="PS51202"/>
    </source>
</evidence>
<dbReference type="RefSeq" id="WP_062007859.1">
    <property type="nucleotide sequence ID" value="NZ_CP012677.1"/>
</dbReference>
<dbReference type="OrthoDB" id="5242677at2"/>